<accession>A0A9W9ZWE2</accession>
<comment type="caution">
    <text evidence="5">The sequence shown here is derived from an EMBL/GenBank/DDBJ whole genome shotgun (WGS) entry which is preliminary data.</text>
</comment>
<dbReference type="Pfam" id="PF25455">
    <property type="entry name" value="Beta-barrel_CAF17_C"/>
    <property type="match status" value="1"/>
</dbReference>
<dbReference type="PANTHER" id="PTHR22602:SF0">
    <property type="entry name" value="TRANSFERASE CAF17, MITOCHONDRIAL-RELATED"/>
    <property type="match status" value="1"/>
</dbReference>
<keyword evidence="6" id="KW-1185">Reference proteome</keyword>
<dbReference type="EMBL" id="MU825440">
    <property type="protein sequence ID" value="KAJ7389116.1"/>
    <property type="molecule type" value="Genomic_DNA"/>
</dbReference>
<dbReference type="SUPFAM" id="SSF103025">
    <property type="entry name" value="Folate-binding domain"/>
    <property type="match status" value="1"/>
</dbReference>
<dbReference type="Proteomes" id="UP001163046">
    <property type="component" value="Unassembled WGS sequence"/>
</dbReference>
<dbReference type="AlphaFoldDB" id="A0A9W9ZWE2"/>
<keyword evidence="2" id="KW-0809">Transit peptide</keyword>
<dbReference type="InterPro" id="IPR057460">
    <property type="entry name" value="CAF17_C"/>
</dbReference>
<dbReference type="NCBIfam" id="TIGR03317">
    <property type="entry name" value="ygfZ_signature"/>
    <property type="match status" value="1"/>
</dbReference>
<evidence type="ECO:0000259" key="4">
    <source>
        <dbReference type="Pfam" id="PF25455"/>
    </source>
</evidence>
<dbReference type="InterPro" id="IPR027266">
    <property type="entry name" value="TrmE/GcvT-like"/>
</dbReference>
<evidence type="ECO:0000256" key="2">
    <source>
        <dbReference type="ARBA" id="ARBA00022946"/>
    </source>
</evidence>
<dbReference type="Gene3D" id="3.30.1360.120">
    <property type="entry name" value="Probable tRNA modification gtpase trme, domain 1"/>
    <property type="match status" value="1"/>
</dbReference>
<name>A0A9W9ZWE2_9CNID</name>
<dbReference type="InterPro" id="IPR017703">
    <property type="entry name" value="YgfZ/GCV_T_CS"/>
</dbReference>
<evidence type="ECO:0000256" key="1">
    <source>
        <dbReference type="ARBA" id="ARBA00004173"/>
    </source>
</evidence>
<dbReference type="OrthoDB" id="191995at2759"/>
<gene>
    <name evidence="5" type="primary">IBA57</name>
    <name evidence="5" type="ORF">OS493_033438</name>
</gene>
<evidence type="ECO:0000313" key="6">
    <source>
        <dbReference type="Proteomes" id="UP001163046"/>
    </source>
</evidence>
<reference evidence="5" key="1">
    <citation type="submission" date="2023-01" db="EMBL/GenBank/DDBJ databases">
        <title>Genome assembly of the deep-sea coral Lophelia pertusa.</title>
        <authorList>
            <person name="Herrera S."/>
            <person name="Cordes E."/>
        </authorList>
    </citation>
    <scope>NUCLEOTIDE SEQUENCE</scope>
    <source>
        <strain evidence="5">USNM1676648</strain>
        <tissue evidence="5">Polyp</tissue>
    </source>
</reference>
<dbReference type="PANTHER" id="PTHR22602">
    <property type="entry name" value="TRANSFERASE CAF17, MITOCHONDRIAL-RELATED"/>
    <property type="match status" value="1"/>
</dbReference>
<protein>
    <submittedName>
        <fullName evidence="5">Iron-sulfur clusters incorporation protein</fullName>
    </submittedName>
</protein>
<dbReference type="GO" id="GO:0005759">
    <property type="term" value="C:mitochondrial matrix"/>
    <property type="evidence" value="ECO:0007669"/>
    <property type="project" value="TreeGrafter"/>
</dbReference>
<dbReference type="InterPro" id="IPR045179">
    <property type="entry name" value="YgfZ/GcvT"/>
</dbReference>
<sequence>MAACVFTRSKQYFKVFQQYSSRLFASQASEKCSGAIKCSQLRKRGLLKVKGRDSVKFLQGLVTNDVESFHNDVERKALYSMFLNASGRTLYDVVFYKHEDSAEVPAFFLECDLNAIPDLTKHLKMFKLRAKVEIFHTEDYEPWVMFSSSGAVDIKGASNNFDISVLEKDPRVEQLGFRMVLPKESSPCGCFEDVYETSDTFEYDLHRAKLGVCEGVDEIPPGNAMPLEYNIAYLNGVSFHKGCYLGQELIARTHHTGVIRKRTVPFKLMDPKGDSSHFEAGARVRTSQGKAAGKVCMIYGQYGVGLIRLETLKKEEKLFIKNREDKDMEIVASVPQWWPEEGHDFT</sequence>
<keyword evidence="3" id="KW-0496">Mitochondrion</keyword>
<evidence type="ECO:0000313" key="5">
    <source>
        <dbReference type="EMBL" id="KAJ7389116.1"/>
    </source>
</evidence>
<proteinExistence type="predicted"/>
<evidence type="ECO:0000256" key="3">
    <source>
        <dbReference type="ARBA" id="ARBA00023128"/>
    </source>
</evidence>
<feature type="domain" description="CAF17 C-terminal" evidence="4">
    <location>
        <begin position="260"/>
        <end position="339"/>
    </location>
</feature>
<comment type="subcellular location">
    <subcellularLocation>
        <location evidence="1">Mitochondrion</location>
    </subcellularLocation>
</comment>
<dbReference type="GO" id="GO:0016226">
    <property type="term" value="P:iron-sulfur cluster assembly"/>
    <property type="evidence" value="ECO:0007669"/>
    <property type="project" value="TreeGrafter"/>
</dbReference>
<organism evidence="5 6">
    <name type="scientific">Desmophyllum pertusum</name>
    <dbReference type="NCBI Taxonomy" id="174260"/>
    <lineage>
        <taxon>Eukaryota</taxon>
        <taxon>Metazoa</taxon>
        <taxon>Cnidaria</taxon>
        <taxon>Anthozoa</taxon>
        <taxon>Hexacorallia</taxon>
        <taxon>Scleractinia</taxon>
        <taxon>Caryophylliina</taxon>
        <taxon>Caryophylliidae</taxon>
        <taxon>Desmophyllum</taxon>
    </lineage>
</organism>